<feature type="compositionally biased region" description="Polar residues" evidence="1">
    <location>
        <begin position="475"/>
        <end position="495"/>
    </location>
</feature>
<proteinExistence type="predicted"/>
<evidence type="ECO:0000313" key="3">
    <source>
        <dbReference type="Proteomes" id="UP001152888"/>
    </source>
</evidence>
<feature type="compositionally biased region" description="Basic and acidic residues" evidence="1">
    <location>
        <begin position="595"/>
        <end position="606"/>
    </location>
</feature>
<feature type="compositionally biased region" description="Polar residues" evidence="1">
    <location>
        <begin position="36"/>
        <end position="54"/>
    </location>
</feature>
<feature type="region of interest" description="Disordered" evidence="1">
    <location>
        <begin position="13"/>
        <end position="58"/>
    </location>
</feature>
<feature type="region of interest" description="Disordered" evidence="1">
    <location>
        <begin position="671"/>
        <end position="696"/>
    </location>
</feature>
<dbReference type="Proteomes" id="UP001152888">
    <property type="component" value="Unassembled WGS sequence"/>
</dbReference>
<feature type="region of interest" description="Disordered" evidence="1">
    <location>
        <begin position="122"/>
        <end position="144"/>
    </location>
</feature>
<feature type="compositionally biased region" description="Polar residues" evidence="1">
    <location>
        <begin position="585"/>
        <end position="594"/>
    </location>
</feature>
<dbReference type="AlphaFoldDB" id="A0A9P0KJJ5"/>
<accession>A0A9P0KJJ5</accession>
<organism evidence="2 3">
    <name type="scientific">Acanthoscelides obtectus</name>
    <name type="common">Bean weevil</name>
    <name type="synonym">Bruchus obtectus</name>
    <dbReference type="NCBI Taxonomy" id="200917"/>
    <lineage>
        <taxon>Eukaryota</taxon>
        <taxon>Metazoa</taxon>
        <taxon>Ecdysozoa</taxon>
        <taxon>Arthropoda</taxon>
        <taxon>Hexapoda</taxon>
        <taxon>Insecta</taxon>
        <taxon>Pterygota</taxon>
        <taxon>Neoptera</taxon>
        <taxon>Endopterygota</taxon>
        <taxon>Coleoptera</taxon>
        <taxon>Polyphaga</taxon>
        <taxon>Cucujiformia</taxon>
        <taxon>Chrysomeloidea</taxon>
        <taxon>Chrysomelidae</taxon>
        <taxon>Bruchinae</taxon>
        <taxon>Bruchini</taxon>
        <taxon>Acanthoscelides</taxon>
    </lineage>
</organism>
<feature type="compositionally biased region" description="Low complexity" evidence="1">
    <location>
        <begin position="637"/>
        <end position="647"/>
    </location>
</feature>
<feature type="region of interest" description="Disordered" evidence="1">
    <location>
        <begin position="167"/>
        <end position="558"/>
    </location>
</feature>
<dbReference type="OrthoDB" id="660555at2759"/>
<comment type="caution">
    <text evidence="2">The sequence shown here is derived from an EMBL/GenBank/DDBJ whole genome shotgun (WGS) entry which is preliminary data.</text>
</comment>
<feature type="region of interest" description="Disordered" evidence="1">
    <location>
        <begin position="585"/>
        <end position="657"/>
    </location>
</feature>
<name>A0A9P0KJJ5_ACAOB</name>
<evidence type="ECO:0000256" key="1">
    <source>
        <dbReference type="SAM" id="MobiDB-lite"/>
    </source>
</evidence>
<keyword evidence="3" id="KW-1185">Reference proteome</keyword>
<feature type="compositionally biased region" description="Basic residues" evidence="1">
    <location>
        <begin position="420"/>
        <end position="431"/>
    </location>
</feature>
<feature type="compositionally biased region" description="Low complexity" evidence="1">
    <location>
        <begin position="408"/>
        <end position="419"/>
    </location>
</feature>
<gene>
    <name evidence="2" type="ORF">ACAOBT_LOCUS11515</name>
</gene>
<protein>
    <submittedName>
        <fullName evidence="2">Uncharacterized protein</fullName>
    </submittedName>
</protein>
<evidence type="ECO:0000313" key="2">
    <source>
        <dbReference type="EMBL" id="CAH1975227.1"/>
    </source>
</evidence>
<sequence>MKDSNISIIHLRGPSEPWKPSSYASSGRSYFASGRNAASSLSTAPPLTKHQSLSGTGGYKWPGSTATYLIGGGTDTPTQTVVETGSPGCDRELSPVRWCDREVDGVYLGKSGWVQVQRHSMDDRRTSGYFSKPPTAPIAQSKRSAGARLADYHFNSEPSRPAFLSLQRGETAPSSTVHTPPSPSPPQPTEEEYSPPSITPIISPPPAFQDAAKNGKAPSTTSTTGSASDRAGAARMFFGKGTPLLSRTNAIEDSDASPPTSPVVPPTATMSAPSTVAARDLRREAKAFGRPGALGAQAKSLEDAGARRRSQFLQHYRGAGGSSSSSSSSMGFRSLDSAFSRANAGSRAMPRLSENTDDSSSVDRYQEADDEDNNSSSINVSMLPLHTTPVVTVQQTERGDRWEKEQRVSPSGRSSASRQQSHHRMQMRRSPGRSPVGSDTNKPPGSSSSTSGSEDEFVSRSPPPLAPSPQPPTSQGRRNTPSTRPYQSRSPSTEDQLQRVRRSRSLQLPEKRPPQQAPPLGGGGRSPSDGQHRTVIKIGTAPERTKRHKQQSMENEAAVSEEILREAEVVTGFLYRNKSRAAAQNLLSHRYNSISKEEDRREKSSSKDLSTNGFTVYYVGSGGGGSKERQKVLVRGSTSPSLSSQKQSGRHVEAKPGDFWAQQYQQYERGRESAMRLSQSYPAHSRSVEVSSIDVM</sequence>
<feature type="compositionally biased region" description="Pro residues" evidence="1">
    <location>
        <begin position="461"/>
        <end position="472"/>
    </location>
</feature>
<feature type="compositionally biased region" description="Basic and acidic residues" evidence="1">
    <location>
        <begin position="397"/>
        <end position="407"/>
    </location>
</feature>
<dbReference type="EMBL" id="CAKOFQ010006834">
    <property type="protein sequence ID" value="CAH1975227.1"/>
    <property type="molecule type" value="Genomic_DNA"/>
</dbReference>
<feature type="compositionally biased region" description="Low complexity" evidence="1">
    <location>
        <begin position="219"/>
        <end position="235"/>
    </location>
</feature>
<reference evidence="2" key="1">
    <citation type="submission" date="2022-03" db="EMBL/GenBank/DDBJ databases">
        <authorList>
            <person name="Sayadi A."/>
        </authorList>
    </citation>
    <scope>NUCLEOTIDE SEQUENCE</scope>
</reference>